<dbReference type="Proteomes" id="UP000228934">
    <property type="component" value="Unassembled WGS sequence"/>
</dbReference>
<evidence type="ECO:0000313" key="1">
    <source>
        <dbReference type="EMBL" id="PIO09581.1"/>
    </source>
</evidence>
<gene>
    <name evidence="1" type="ORF">AB205_0007370</name>
</gene>
<dbReference type="EMBL" id="KZ369932">
    <property type="protein sequence ID" value="PIO09581.1"/>
    <property type="molecule type" value="Genomic_DNA"/>
</dbReference>
<proteinExistence type="predicted"/>
<dbReference type="AlphaFoldDB" id="A0A2G9Q325"/>
<protein>
    <submittedName>
        <fullName evidence="1">Uncharacterized protein</fullName>
    </submittedName>
</protein>
<reference evidence="2" key="1">
    <citation type="journal article" date="2017" name="Nat. Commun.">
        <title>The North American bullfrog draft genome provides insight into hormonal regulation of long noncoding RNA.</title>
        <authorList>
            <person name="Hammond S.A."/>
            <person name="Warren R.L."/>
            <person name="Vandervalk B.P."/>
            <person name="Kucuk E."/>
            <person name="Khan H."/>
            <person name="Gibb E.A."/>
            <person name="Pandoh P."/>
            <person name="Kirk H."/>
            <person name="Zhao Y."/>
            <person name="Jones M."/>
            <person name="Mungall A.J."/>
            <person name="Coope R."/>
            <person name="Pleasance S."/>
            <person name="Moore R.A."/>
            <person name="Holt R.A."/>
            <person name="Round J.M."/>
            <person name="Ohora S."/>
            <person name="Walle B.V."/>
            <person name="Veldhoen N."/>
            <person name="Helbing C.C."/>
            <person name="Birol I."/>
        </authorList>
    </citation>
    <scope>NUCLEOTIDE SEQUENCE [LARGE SCALE GENOMIC DNA]</scope>
</reference>
<name>A0A2G9Q325_AQUCT</name>
<evidence type="ECO:0000313" key="2">
    <source>
        <dbReference type="Proteomes" id="UP000228934"/>
    </source>
</evidence>
<keyword evidence="2" id="KW-1185">Reference proteome</keyword>
<accession>A0A2G9Q325</accession>
<sequence>MCMLWKKKHISQVHKSSSGRSWCAIGIYRRSRKTSMMLKKDSKTSLMF</sequence>
<organism evidence="1 2">
    <name type="scientific">Aquarana catesbeiana</name>
    <name type="common">American bullfrog</name>
    <name type="synonym">Rana catesbeiana</name>
    <dbReference type="NCBI Taxonomy" id="8400"/>
    <lineage>
        <taxon>Eukaryota</taxon>
        <taxon>Metazoa</taxon>
        <taxon>Chordata</taxon>
        <taxon>Craniata</taxon>
        <taxon>Vertebrata</taxon>
        <taxon>Euteleostomi</taxon>
        <taxon>Amphibia</taxon>
        <taxon>Batrachia</taxon>
        <taxon>Anura</taxon>
        <taxon>Neobatrachia</taxon>
        <taxon>Ranoidea</taxon>
        <taxon>Ranidae</taxon>
        <taxon>Aquarana</taxon>
    </lineage>
</organism>